<dbReference type="KEGG" id="osu:NT6N_14540"/>
<feature type="region of interest" description="Disordered" evidence="1">
    <location>
        <begin position="36"/>
        <end position="69"/>
    </location>
</feature>
<proteinExistence type="predicted"/>
<dbReference type="EMBL" id="AP026866">
    <property type="protein sequence ID" value="BDS06414.1"/>
    <property type="molecule type" value="Genomic_DNA"/>
</dbReference>
<protein>
    <recommendedName>
        <fullName evidence="3">HEAT repeat domain-containing protein</fullName>
    </recommendedName>
</protein>
<organism evidence="2">
    <name type="scientific">Oceaniferula spumae</name>
    <dbReference type="NCBI Taxonomy" id="2979115"/>
    <lineage>
        <taxon>Bacteria</taxon>
        <taxon>Pseudomonadati</taxon>
        <taxon>Verrucomicrobiota</taxon>
        <taxon>Verrucomicrobiia</taxon>
        <taxon>Verrucomicrobiales</taxon>
        <taxon>Verrucomicrobiaceae</taxon>
        <taxon>Oceaniferula</taxon>
    </lineage>
</organism>
<gene>
    <name evidence="2" type="ORF">NT6N_14540</name>
</gene>
<sequence>MKKVRKISLVTPVVTLIAGFGLGFWTHAISSNYASGGDSQENNASGARAMARTARPTRTSSHTAQTEKEQTKLAELLRQVEAMKDSDPDPACLRLELAYAFADQDPDAGFAWLTSLDPTGPHANSMMIAFAIRLGINDSEKWKKYHSQLNRGSLKDAYLSSAVIGVGHNDAVKAWRDYQALADETWNRQSTDKHVFDRLAQANPESFWAIVQELKKEHAGKENTQDYEKEFFTYAVFEDQQVAVRLLESVTDADLKNQYVQMCLKNLYREKLVEFGNAVITGQFIQKEKDNVLFNIANRVYSNNLGEGAKLAMAIADDELRRKVITQIRLHAQRQGPDIEQRIEKVLVSTK</sequence>
<evidence type="ECO:0000313" key="2">
    <source>
        <dbReference type="EMBL" id="BDS06414.1"/>
    </source>
</evidence>
<feature type="compositionally biased region" description="Polar residues" evidence="1">
    <location>
        <begin position="36"/>
        <end position="45"/>
    </location>
</feature>
<accession>A0AAT9FK73</accession>
<evidence type="ECO:0000256" key="1">
    <source>
        <dbReference type="SAM" id="MobiDB-lite"/>
    </source>
</evidence>
<reference evidence="2" key="1">
    <citation type="submission" date="2024-07" db="EMBL/GenBank/DDBJ databases">
        <title>Complete genome sequence of Verrucomicrobiaceae bacterium NT6N.</title>
        <authorList>
            <person name="Huang C."/>
            <person name="Takami H."/>
            <person name="Hamasaki K."/>
        </authorList>
    </citation>
    <scope>NUCLEOTIDE SEQUENCE</scope>
    <source>
        <strain evidence="2">NT6N</strain>
    </source>
</reference>
<feature type="compositionally biased region" description="Low complexity" evidence="1">
    <location>
        <begin position="47"/>
        <end position="64"/>
    </location>
</feature>
<evidence type="ECO:0008006" key="3">
    <source>
        <dbReference type="Google" id="ProtNLM"/>
    </source>
</evidence>
<dbReference type="AlphaFoldDB" id="A0AAT9FK73"/>
<name>A0AAT9FK73_9BACT</name>